<dbReference type="Proteomes" id="UP000245762">
    <property type="component" value="Unassembled WGS sequence"/>
</dbReference>
<protein>
    <submittedName>
        <fullName evidence="1">Uncharacterized protein</fullName>
    </submittedName>
</protein>
<dbReference type="AlphaFoldDB" id="A0A316LJ93"/>
<keyword evidence="2" id="KW-1185">Reference proteome</keyword>
<organism evidence="1 2">
    <name type="scientific">Flagellimonas aquimarina</name>
    <dbReference type="NCBI Taxonomy" id="2201895"/>
    <lineage>
        <taxon>Bacteria</taxon>
        <taxon>Pseudomonadati</taxon>
        <taxon>Bacteroidota</taxon>
        <taxon>Flavobacteriia</taxon>
        <taxon>Flavobacteriales</taxon>
        <taxon>Flavobacteriaceae</taxon>
        <taxon>Flagellimonas</taxon>
    </lineage>
</organism>
<accession>A0A316LJ93</accession>
<sequence>MFSTIKSWQMKKKERPVIFPNHKADETSIKPYHKNYEVKLGAIFKIGEPANRSYLYLNDSLNDGAQDSELIIPAHKIINQTVVIIGILELSNAVQKVILERKDKNDFYRGQSRLFVNLDQAIVAKELIPV</sequence>
<proteinExistence type="predicted"/>
<evidence type="ECO:0000313" key="1">
    <source>
        <dbReference type="EMBL" id="PWL40190.1"/>
    </source>
</evidence>
<dbReference type="EMBL" id="QGEG01000001">
    <property type="protein sequence ID" value="PWL40190.1"/>
    <property type="molecule type" value="Genomic_DNA"/>
</dbReference>
<evidence type="ECO:0000313" key="2">
    <source>
        <dbReference type="Proteomes" id="UP000245762"/>
    </source>
</evidence>
<name>A0A316LJ93_9FLAO</name>
<reference evidence="1 2" key="1">
    <citation type="submission" date="2018-05" db="EMBL/GenBank/DDBJ databases">
        <title>Complete genome sequence of Flagellimonas aquimarina ECD12 isolated from seaweed Ecklonia cava.</title>
        <authorList>
            <person name="Choi S."/>
            <person name="Seong C."/>
        </authorList>
    </citation>
    <scope>NUCLEOTIDE SEQUENCE [LARGE SCALE GENOMIC DNA]</scope>
    <source>
        <strain evidence="1 2">ECD12</strain>
    </source>
</reference>
<comment type="caution">
    <text evidence="1">The sequence shown here is derived from an EMBL/GenBank/DDBJ whole genome shotgun (WGS) entry which is preliminary data.</text>
</comment>
<gene>
    <name evidence="1" type="ORF">DKG77_05035</name>
</gene>